<reference evidence="2" key="1">
    <citation type="submission" date="2020-05" db="EMBL/GenBank/DDBJ databases">
        <title>Mycena genomes resolve the evolution of fungal bioluminescence.</title>
        <authorList>
            <person name="Tsai I.J."/>
        </authorList>
    </citation>
    <scope>NUCLEOTIDE SEQUENCE</scope>
    <source>
        <strain evidence="2">110903Hualien_Pintung</strain>
    </source>
</reference>
<evidence type="ECO:0000256" key="1">
    <source>
        <dbReference type="SAM" id="MobiDB-lite"/>
    </source>
</evidence>
<name>A0A8H6TMW7_MYCCL</name>
<dbReference type="EMBL" id="JACAZE010000003">
    <property type="protein sequence ID" value="KAF7319632.1"/>
    <property type="molecule type" value="Genomic_DNA"/>
</dbReference>
<evidence type="ECO:0000313" key="3">
    <source>
        <dbReference type="Proteomes" id="UP000613580"/>
    </source>
</evidence>
<gene>
    <name evidence="2" type="ORF">HMN09_00303600</name>
</gene>
<dbReference type="AlphaFoldDB" id="A0A8H6TMW7"/>
<evidence type="ECO:0000313" key="2">
    <source>
        <dbReference type="EMBL" id="KAF7319632.1"/>
    </source>
</evidence>
<feature type="compositionally biased region" description="Acidic residues" evidence="1">
    <location>
        <begin position="222"/>
        <end position="232"/>
    </location>
</feature>
<feature type="region of interest" description="Disordered" evidence="1">
    <location>
        <begin position="220"/>
        <end position="239"/>
    </location>
</feature>
<accession>A0A8H6TMW7</accession>
<keyword evidence="3" id="KW-1185">Reference proteome</keyword>
<comment type="caution">
    <text evidence="2">The sequence shown here is derived from an EMBL/GenBank/DDBJ whole genome shotgun (WGS) entry which is preliminary data.</text>
</comment>
<proteinExistence type="predicted"/>
<protein>
    <submittedName>
        <fullName evidence="2">Uncharacterized protein</fullName>
    </submittedName>
</protein>
<dbReference type="OrthoDB" id="3253623at2759"/>
<dbReference type="Proteomes" id="UP000613580">
    <property type="component" value="Unassembled WGS sequence"/>
</dbReference>
<organism evidence="2 3">
    <name type="scientific">Mycena chlorophos</name>
    <name type="common">Agaric fungus</name>
    <name type="synonym">Agaricus chlorophos</name>
    <dbReference type="NCBI Taxonomy" id="658473"/>
    <lineage>
        <taxon>Eukaryota</taxon>
        <taxon>Fungi</taxon>
        <taxon>Dikarya</taxon>
        <taxon>Basidiomycota</taxon>
        <taxon>Agaricomycotina</taxon>
        <taxon>Agaricomycetes</taxon>
        <taxon>Agaricomycetidae</taxon>
        <taxon>Agaricales</taxon>
        <taxon>Marasmiineae</taxon>
        <taxon>Mycenaceae</taxon>
        <taxon>Mycena</taxon>
    </lineage>
</organism>
<sequence>MTTYRCKACPLFNGRDHTAPSIQRQQHLFAREAKQQERREREEQERQAAGNAFVGVVVTDDGVDPWSQQHSKLFSSRKEFQASVPVESPTASTADGLAHVAAAAAKAAAETSASKRPVGLTKTEMRDIALRDLVGRLATALEKLNLVAELWNTEDDVATTAAELTAAAELTIEAGKILEATKAAKRARSPAVTMLWQDAWDKAIELDNQVNCVGALLRRDEDEPEEDGDGDEPGQVYNAGEHFENPVAHFNGITQLVILVAAVTSVIIGVGKDPCNFLLDSIVLIIRAAFSLSLGPDEDFDAEQQQVLSELPLTLETALKALKLDPQTTIYAACPSCHHTHAPARKHRVTSDPVHPARCRNRVFRDKHGAAVPCDTPLLEKRHGKVRPIKPFIYHHLKDYLASTLSDPEVVEECNAACDKAWTAVQAATAEGKTKMSAEDVNNIFEAEFLRTFPDADFAKKKDRADIAFDYDWPEYNPEECAPGYGLGNLEKDLKHVTQIQNKLMQALADEEEEESGDEMEEVMAEDDVIDERVPQSSTGGVLESVMEHQLIRNNKLCALRWVAYSLGLDLTGDFQKKHFAAKLMAWRRTKPRKSSDDVFRPKAINMEQLAFIQRVIAETATASWVNGVPSNYGESSAGTIKADEWRILSTIYLPIALVLLWGDEKEDERLRGMLDHSMALFSAVVLVCRHTVTHDRVSKYRELLKFWVDGLEIHHPHTRTHARRTNIHIAFHIHDFLSLFGPIIAWWSFPFERMIGHLQNINTNHRVGGQLEGIMTMSYARAANLRRWLRRPDCPEIILQFKHIFDRARLVKRMRRRRLRSLRMARAPHTPTMASSLVVPRRISATA</sequence>